<dbReference type="InterPro" id="IPR033479">
    <property type="entry name" value="dCache_1"/>
</dbReference>
<evidence type="ECO:0000256" key="6">
    <source>
        <dbReference type="ARBA" id="ARBA00023136"/>
    </source>
</evidence>
<comment type="similarity">
    <text evidence="8">Belongs to the methyl-accepting chemotaxis (MCP) protein family.</text>
</comment>
<keyword evidence="5 10" id="KW-1133">Transmembrane helix</keyword>
<evidence type="ECO:0000259" key="12">
    <source>
        <dbReference type="PROSITE" id="PS50885"/>
    </source>
</evidence>
<evidence type="ECO:0000256" key="1">
    <source>
        <dbReference type="ARBA" id="ARBA00004651"/>
    </source>
</evidence>
<gene>
    <name evidence="13" type="ORF">KPL27_05150</name>
</gene>
<name>A0ABS6C1Y3_9CLOT</name>
<organism evidence="13 14">
    <name type="scientific">Clostridium algidicarnis</name>
    <dbReference type="NCBI Taxonomy" id="37659"/>
    <lineage>
        <taxon>Bacteria</taxon>
        <taxon>Bacillati</taxon>
        <taxon>Bacillota</taxon>
        <taxon>Clostridia</taxon>
        <taxon>Eubacteriales</taxon>
        <taxon>Clostridiaceae</taxon>
        <taxon>Clostridium</taxon>
    </lineage>
</organism>
<reference evidence="13 14" key="1">
    <citation type="submission" date="2021-06" db="EMBL/GenBank/DDBJ databases">
        <title>Clostridia strains as spoilage organisms.</title>
        <authorList>
            <person name="Wambui J."/>
            <person name="Stephan R."/>
            <person name="Stevens M.J.A."/>
        </authorList>
    </citation>
    <scope>NUCLEOTIDE SEQUENCE [LARGE SCALE GENOMIC DNA]</scope>
    <source>
        <strain evidence="13 14">CM013</strain>
    </source>
</reference>
<evidence type="ECO:0000256" key="2">
    <source>
        <dbReference type="ARBA" id="ARBA00022475"/>
    </source>
</evidence>
<dbReference type="CDD" id="cd12914">
    <property type="entry name" value="PDC1_DGC_like"/>
    <property type="match status" value="1"/>
</dbReference>
<evidence type="ECO:0000256" key="5">
    <source>
        <dbReference type="ARBA" id="ARBA00022989"/>
    </source>
</evidence>
<evidence type="ECO:0000256" key="8">
    <source>
        <dbReference type="ARBA" id="ARBA00029447"/>
    </source>
</evidence>
<dbReference type="Pfam" id="PF02743">
    <property type="entry name" value="dCache_1"/>
    <property type="match status" value="1"/>
</dbReference>
<evidence type="ECO:0000256" key="4">
    <source>
        <dbReference type="ARBA" id="ARBA00022692"/>
    </source>
</evidence>
<comment type="caution">
    <text evidence="13">The sequence shown here is derived from an EMBL/GenBank/DDBJ whole genome shotgun (WGS) entry which is preliminary data.</text>
</comment>
<dbReference type="PROSITE" id="PS50885">
    <property type="entry name" value="HAMP"/>
    <property type="match status" value="1"/>
</dbReference>
<evidence type="ECO:0000313" key="13">
    <source>
        <dbReference type="EMBL" id="MBU3219492.1"/>
    </source>
</evidence>
<dbReference type="CDD" id="cd12912">
    <property type="entry name" value="PDC2_MCP_like"/>
    <property type="match status" value="1"/>
</dbReference>
<evidence type="ECO:0000256" key="7">
    <source>
        <dbReference type="ARBA" id="ARBA00023224"/>
    </source>
</evidence>
<keyword evidence="14" id="KW-1185">Reference proteome</keyword>
<keyword evidence="2" id="KW-1003">Cell membrane</keyword>
<accession>A0ABS6C1Y3</accession>
<dbReference type="EMBL" id="JAHLDG010000006">
    <property type="protein sequence ID" value="MBU3219492.1"/>
    <property type="molecule type" value="Genomic_DNA"/>
</dbReference>
<evidence type="ECO:0000256" key="3">
    <source>
        <dbReference type="ARBA" id="ARBA00022500"/>
    </source>
</evidence>
<sequence>MKSIKTKLIVFLGLLIGVICIGLGTVSFITSSKALASNVGETMPKLAEQSASNIEGRIKGQLDALEVMSTKEEIKDVENSWENKMQVLLEEVKRNGSTKMGIADKNGDIKYTDGKSANVKERPYFQKALQGEKNIADPLVSKVDGAIVVVYAMPIKNNNEVVGVLIETRDGNQLSKLTNEVNVGETGNGFMIRKDGTFIAHSNNDLVMNMYNTIEESKKDTKLQKLADIQQKMTLGETGIGEYQFEGIHKYIGYAPVKGTEWSVGVVISKDEVLSELNGLKMYIMVASIIFLLIGLLIVYIISESVSKGIRSTSEHLKLLSHGDLSNEVSPKYLNIKDEVGEIANSMKTTQDSLIRMVSKIKDGSSEINVQTENLSAVAEEISSSSQNVAEAINQIAEGTSSQSEELINVTDILNEFSNKLSEMVREIQVVDSNSRGISLMANESSSEMNELNESVTNVSTSFKDFSGKITDLGKDVNEINDITTIINNIAEQTNLLALNAAIEAARAGESGRGFSVVAEEIRKLAEQSKVSSERISKLINEISKNTSTIVVDSSKMDDELINQVKIIDNSIVSFRKIIEAINEVIPKIEIVKNTAEDIDKDKDSILARVDGVSSVSLEVSASSEEIAASSQETNAATEELASAAQVLSAMTNEMLQSISKFKIKE</sequence>
<proteinExistence type="inferred from homology"/>
<keyword evidence="7 9" id="KW-0807">Transducer</keyword>
<feature type="transmembrane region" description="Helical" evidence="10">
    <location>
        <begin position="282"/>
        <end position="302"/>
    </location>
</feature>
<keyword evidence="3" id="KW-0145">Chemotaxis</keyword>
<dbReference type="SMART" id="SM00283">
    <property type="entry name" value="MA"/>
    <property type="match status" value="1"/>
</dbReference>
<dbReference type="InterPro" id="IPR004089">
    <property type="entry name" value="MCPsignal_dom"/>
</dbReference>
<dbReference type="PROSITE" id="PS50111">
    <property type="entry name" value="CHEMOTAXIS_TRANSDUC_2"/>
    <property type="match status" value="1"/>
</dbReference>
<dbReference type="Pfam" id="PF00015">
    <property type="entry name" value="MCPsignal"/>
    <property type="match status" value="1"/>
</dbReference>
<keyword evidence="6 10" id="KW-0472">Membrane</keyword>
<dbReference type="RefSeq" id="WP_216131615.1">
    <property type="nucleotide sequence ID" value="NZ_JAHLDG010000006.1"/>
</dbReference>
<feature type="domain" description="HAMP" evidence="12">
    <location>
        <begin position="304"/>
        <end position="359"/>
    </location>
</feature>
<protein>
    <submittedName>
        <fullName evidence="13">Methyl-accepting chemotaxis protein</fullName>
    </submittedName>
</protein>
<feature type="domain" description="Methyl-accepting transducer" evidence="11">
    <location>
        <begin position="378"/>
        <end position="642"/>
    </location>
</feature>
<evidence type="ECO:0000259" key="11">
    <source>
        <dbReference type="PROSITE" id="PS50111"/>
    </source>
</evidence>
<evidence type="ECO:0000256" key="10">
    <source>
        <dbReference type="SAM" id="Phobius"/>
    </source>
</evidence>
<dbReference type="PANTHER" id="PTHR32089">
    <property type="entry name" value="METHYL-ACCEPTING CHEMOTAXIS PROTEIN MCPB"/>
    <property type="match status" value="1"/>
</dbReference>
<comment type="subcellular location">
    <subcellularLocation>
        <location evidence="1">Cell membrane</location>
        <topology evidence="1">Multi-pass membrane protein</topology>
    </subcellularLocation>
</comment>
<evidence type="ECO:0000313" key="14">
    <source>
        <dbReference type="Proteomes" id="UP000740830"/>
    </source>
</evidence>
<dbReference type="PANTHER" id="PTHR32089:SF112">
    <property type="entry name" value="LYSOZYME-LIKE PROTEIN-RELATED"/>
    <property type="match status" value="1"/>
</dbReference>
<dbReference type="InterPro" id="IPR003660">
    <property type="entry name" value="HAMP_dom"/>
</dbReference>
<evidence type="ECO:0000256" key="9">
    <source>
        <dbReference type="PROSITE-ProRule" id="PRU00284"/>
    </source>
</evidence>
<keyword evidence="4 10" id="KW-0812">Transmembrane</keyword>
<dbReference type="Proteomes" id="UP000740830">
    <property type="component" value="Unassembled WGS sequence"/>
</dbReference>